<dbReference type="EMBL" id="RAWG01000029">
    <property type="protein sequence ID" value="RKH45880.1"/>
    <property type="molecule type" value="Genomic_DNA"/>
</dbReference>
<proteinExistence type="predicted"/>
<name>A0A3A8NRA8_9BACT</name>
<comment type="caution">
    <text evidence="1">The sequence shown here is derived from an EMBL/GenBank/DDBJ whole genome shotgun (WGS) entry which is preliminary data.</text>
</comment>
<evidence type="ECO:0000313" key="1">
    <source>
        <dbReference type="EMBL" id="RKH45880.1"/>
    </source>
</evidence>
<organism evidence="1 2">
    <name type="scientific">Corallococcus sicarius</name>
    <dbReference type="NCBI Taxonomy" id="2316726"/>
    <lineage>
        <taxon>Bacteria</taxon>
        <taxon>Pseudomonadati</taxon>
        <taxon>Myxococcota</taxon>
        <taxon>Myxococcia</taxon>
        <taxon>Myxococcales</taxon>
        <taxon>Cystobacterineae</taxon>
        <taxon>Myxococcaceae</taxon>
        <taxon>Corallococcus</taxon>
    </lineage>
</organism>
<protein>
    <submittedName>
        <fullName evidence="1">Uncharacterized protein</fullName>
    </submittedName>
</protein>
<keyword evidence="2" id="KW-1185">Reference proteome</keyword>
<sequence length="106" mass="11737">MGFFTAPASGPFTRAAPSGLRGRVRDALPVDRSLVGRDCEGSEFERVGFVVVVVLGFESTELLRLGGGDSADSDFVERMLEFRESFMGETFGGRKENSFPFYRKDR</sequence>
<evidence type="ECO:0000313" key="2">
    <source>
        <dbReference type="Proteomes" id="UP000273405"/>
    </source>
</evidence>
<dbReference type="Proteomes" id="UP000273405">
    <property type="component" value="Unassembled WGS sequence"/>
</dbReference>
<gene>
    <name evidence="1" type="ORF">D7X12_06685</name>
</gene>
<accession>A0A3A8NRA8</accession>
<dbReference type="AlphaFoldDB" id="A0A3A8NRA8"/>
<reference evidence="2" key="1">
    <citation type="submission" date="2018-09" db="EMBL/GenBank/DDBJ databases">
        <authorList>
            <person name="Livingstone P.G."/>
            <person name="Whitworth D.E."/>
        </authorList>
    </citation>
    <scope>NUCLEOTIDE SEQUENCE [LARGE SCALE GENOMIC DNA]</scope>
    <source>
        <strain evidence="2">CA040B</strain>
    </source>
</reference>